<name>A0ABP8WKG4_9MICO</name>
<comment type="caution">
    <text evidence="8">The sequence shown here is derived from an EMBL/GenBank/DDBJ whole genome shotgun (WGS) entry which is preliminary data.</text>
</comment>
<dbReference type="Proteomes" id="UP001500843">
    <property type="component" value="Unassembled WGS sequence"/>
</dbReference>
<evidence type="ECO:0000256" key="6">
    <source>
        <dbReference type="SAM" id="Phobius"/>
    </source>
</evidence>
<feature type="transmembrane region" description="Helical" evidence="6">
    <location>
        <begin position="91"/>
        <end position="112"/>
    </location>
</feature>
<dbReference type="CDD" id="cd17324">
    <property type="entry name" value="MFS_NepI_like"/>
    <property type="match status" value="1"/>
</dbReference>
<dbReference type="Gene3D" id="1.20.1250.20">
    <property type="entry name" value="MFS general substrate transporter like domains"/>
    <property type="match status" value="1"/>
</dbReference>
<evidence type="ECO:0000256" key="5">
    <source>
        <dbReference type="ARBA" id="ARBA00023136"/>
    </source>
</evidence>
<dbReference type="PROSITE" id="PS50850">
    <property type="entry name" value="MFS"/>
    <property type="match status" value="1"/>
</dbReference>
<dbReference type="InterPro" id="IPR011701">
    <property type="entry name" value="MFS"/>
</dbReference>
<gene>
    <name evidence="8" type="ORF">GCM10023198_07790</name>
</gene>
<feature type="transmembrane region" description="Helical" evidence="6">
    <location>
        <begin position="343"/>
        <end position="367"/>
    </location>
</feature>
<dbReference type="PANTHER" id="PTHR43124">
    <property type="entry name" value="PURINE EFFLUX PUMP PBUE"/>
    <property type="match status" value="1"/>
</dbReference>
<dbReference type="RefSeq" id="WP_253875281.1">
    <property type="nucleotide sequence ID" value="NZ_BAABHM010000005.1"/>
</dbReference>
<feature type="transmembrane region" description="Helical" evidence="6">
    <location>
        <begin position="149"/>
        <end position="171"/>
    </location>
</feature>
<keyword evidence="5 6" id="KW-0472">Membrane</keyword>
<keyword evidence="9" id="KW-1185">Reference proteome</keyword>
<dbReference type="Pfam" id="PF07690">
    <property type="entry name" value="MFS_1"/>
    <property type="match status" value="1"/>
</dbReference>
<sequence length="405" mass="41391">MNVSTSTTAASFAAPPVDQRRAIVALLALSVSAFTFVTAENLPGGLLTLIAPDLDRTTSEIGLLVTAYAAVVVLTSWPLSRLTRRFPRRYVLAATTAVCAVGTLWSAVAVGYADLMAARMVTALGQALFWSVVTPAAASLFAPAVRGKMIARLAIGNSLAPLLGVPLGTWVGQQSSWRTAFLAFSVVSLLACITMAIAMPNVDAELSGTAVGTHPSMRHFLVLMAVTVLLVTGGFMMITFVTQFLLETAGFPDRYLSALLLGQGAAGLTGTLLIGQVLDKRPWQTVLVALGLLTGALLLLWGLGHIPALALVGLALFGLAFSAIPPALSFLSMQVAPGATESATAISSSVFNVGIGGGSALGALVVATVGVGLVPLVGAAFVLAALAVLAIDLRATARGATSARP</sequence>
<feature type="transmembrane region" description="Helical" evidence="6">
    <location>
        <begin position="285"/>
        <end position="303"/>
    </location>
</feature>
<feature type="transmembrane region" description="Helical" evidence="6">
    <location>
        <begin position="373"/>
        <end position="391"/>
    </location>
</feature>
<comment type="subcellular location">
    <subcellularLocation>
        <location evidence="1">Cell membrane</location>
        <topology evidence="1">Multi-pass membrane protein</topology>
    </subcellularLocation>
</comment>
<evidence type="ECO:0000313" key="9">
    <source>
        <dbReference type="Proteomes" id="UP001500843"/>
    </source>
</evidence>
<feature type="domain" description="Major facilitator superfamily (MFS) profile" evidence="7">
    <location>
        <begin position="25"/>
        <end position="396"/>
    </location>
</feature>
<keyword evidence="2" id="KW-1003">Cell membrane</keyword>
<feature type="transmembrane region" description="Helical" evidence="6">
    <location>
        <begin position="59"/>
        <end position="79"/>
    </location>
</feature>
<proteinExistence type="predicted"/>
<evidence type="ECO:0000256" key="4">
    <source>
        <dbReference type="ARBA" id="ARBA00022989"/>
    </source>
</evidence>
<feature type="transmembrane region" description="Helical" evidence="6">
    <location>
        <begin position="177"/>
        <end position="199"/>
    </location>
</feature>
<organism evidence="8 9">
    <name type="scientific">Promicromonospora umidemergens</name>
    <dbReference type="NCBI Taxonomy" id="629679"/>
    <lineage>
        <taxon>Bacteria</taxon>
        <taxon>Bacillati</taxon>
        <taxon>Actinomycetota</taxon>
        <taxon>Actinomycetes</taxon>
        <taxon>Micrococcales</taxon>
        <taxon>Promicromonosporaceae</taxon>
        <taxon>Promicromonospora</taxon>
    </lineage>
</organism>
<evidence type="ECO:0000256" key="3">
    <source>
        <dbReference type="ARBA" id="ARBA00022692"/>
    </source>
</evidence>
<keyword evidence="3 6" id="KW-0812">Transmembrane</keyword>
<evidence type="ECO:0000313" key="8">
    <source>
        <dbReference type="EMBL" id="GAA4691413.1"/>
    </source>
</evidence>
<dbReference type="InterPro" id="IPR020846">
    <property type="entry name" value="MFS_dom"/>
</dbReference>
<feature type="transmembrane region" description="Helical" evidence="6">
    <location>
        <begin position="220"/>
        <end position="246"/>
    </location>
</feature>
<evidence type="ECO:0000256" key="1">
    <source>
        <dbReference type="ARBA" id="ARBA00004651"/>
    </source>
</evidence>
<feature type="transmembrane region" description="Helical" evidence="6">
    <location>
        <begin position="309"/>
        <end position="331"/>
    </location>
</feature>
<dbReference type="EMBL" id="BAABHM010000005">
    <property type="protein sequence ID" value="GAA4691413.1"/>
    <property type="molecule type" value="Genomic_DNA"/>
</dbReference>
<keyword evidence="4 6" id="KW-1133">Transmembrane helix</keyword>
<feature type="transmembrane region" description="Helical" evidence="6">
    <location>
        <begin position="124"/>
        <end position="142"/>
    </location>
</feature>
<reference evidence="9" key="1">
    <citation type="journal article" date="2019" name="Int. J. Syst. Evol. Microbiol.">
        <title>The Global Catalogue of Microorganisms (GCM) 10K type strain sequencing project: providing services to taxonomists for standard genome sequencing and annotation.</title>
        <authorList>
            <consortium name="The Broad Institute Genomics Platform"/>
            <consortium name="The Broad Institute Genome Sequencing Center for Infectious Disease"/>
            <person name="Wu L."/>
            <person name="Ma J."/>
        </authorList>
    </citation>
    <scope>NUCLEOTIDE SEQUENCE [LARGE SCALE GENOMIC DNA]</scope>
    <source>
        <strain evidence="9">JCM 17975</strain>
    </source>
</reference>
<evidence type="ECO:0000256" key="2">
    <source>
        <dbReference type="ARBA" id="ARBA00022475"/>
    </source>
</evidence>
<feature type="transmembrane region" description="Helical" evidence="6">
    <location>
        <begin position="258"/>
        <end position="278"/>
    </location>
</feature>
<dbReference type="PANTHER" id="PTHR43124:SF4">
    <property type="entry name" value="SUGAR EFFLUX TRANSPORTER"/>
    <property type="match status" value="1"/>
</dbReference>
<accession>A0ABP8WKG4</accession>
<dbReference type="SUPFAM" id="SSF103473">
    <property type="entry name" value="MFS general substrate transporter"/>
    <property type="match status" value="1"/>
</dbReference>
<feature type="transmembrane region" description="Helical" evidence="6">
    <location>
        <begin position="21"/>
        <end position="39"/>
    </location>
</feature>
<protein>
    <submittedName>
        <fullName evidence="8">MFS transporter</fullName>
    </submittedName>
</protein>
<dbReference type="InterPro" id="IPR050189">
    <property type="entry name" value="MFS_Efflux_Transporters"/>
</dbReference>
<evidence type="ECO:0000259" key="7">
    <source>
        <dbReference type="PROSITE" id="PS50850"/>
    </source>
</evidence>
<dbReference type="InterPro" id="IPR036259">
    <property type="entry name" value="MFS_trans_sf"/>
</dbReference>